<feature type="compositionally biased region" description="Polar residues" evidence="1">
    <location>
        <begin position="170"/>
        <end position="185"/>
    </location>
</feature>
<feature type="compositionally biased region" description="Polar residues" evidence="1">
    <location>
        <begin position="31"/>
        <end position="49"/>
    </location>
</feature>
<evidence type="ECO:0000313" key="2">
    <source>
        <dbReference type="EMBL" id="KAK8006529.1"/>
    </source>
</evidence>
<proteinExistence type="predicted"/>
<feature type="region of interest" description="Disordered" evidence="1">
    <location>
        <begin position="153"/>
        <end position="344"/>
    </location>
</feature>
<reference evidence="2 3" key="1">
    <citation type="submission" date="2023-01" db="EMBL/GenBank/DDBJ databases">
        <title>Analysis of 21 Apiospora genomes using comparative genomics revels a genus with tremendous synthesis potential of carbohydrate active enzymes and secondary metabolites.</title>
        <authorList>
            <person name="Sorensen T."/>
        </authorList>
    </citation>
    <scope>NUCLEOTIDE SEQUENCE [LARGE SCALE GENOMIC DNA]</scope>
    <source>
        <strain evidence="2 3">CBS 20057</strain>
    </source>
</reference>
<feature type="compositionally biased region" description="Basic residues" evidence="1">
    <location>
        <begin position="10"/>
        <end position="28"/>
    </location>
</feature>
<accession>A0ABR1RAT1</accession>
<comment type="caution">
    <text evidence="2">The sequence shown here is derived from an EMBL/GenBank/DDBJ whole genome shotgun (WGS) entry which is preliminary data.</text>
</comment>
<name>A0ABR1RAT1_9PEZI</name>
<evidence type="ECO:0000256" key="1">
    <source>
        <dbReference type="SAM" id="MobiDB-lite"/>
    </source>
</evidence>
<feature type="region of interest" description="Disordered" evidence="1">
    <location>
        <begin position="1"/>
        <end position="132"/>
    </location>
</feature>
<dbReference type="Proteomes" id="UP001396898">
    <property type="component" value="Unassembled WGS sequence"/>
</dbReference>
<keyword evidence="3" id="KW-1185">Reference proteome</keyword>
<organism evidence="2 3">
    <name type="scientific">Apiospora marii</name>
    <dbReference type="NCBI Taxonomy" id="335849"/>
    <lineage>
        <taxon>Eukaryota</taxon>
        <taxon>Fungi</taxon>
        <taxon>Dikarya</taxon>
        <taxon>Ascomycota</taxon>
        <taxon>Pezizomycotina</taxon>
        <taxon>Sordariomycetes</taxon>
        <taxon>Xylariomycetidae</taxon>
        <taxon>Amphisphaeriales</taxon>
        <taxon>Apiosporaceae</taxon>
        <taxon>Apiospora</taxon>
    </lineage>
</organism>
<feature type="compositionally biased region" description="Polar residues" evidence="1">
    <location>
        <begin position="314"/>
        <end position="323"/>
    </location>
</feature>
<feature type="compositionally biased region" description="Polar residues" evidence="1">
    <location>
        <begin position="249"/>
        <end position="259"/>
    </location>
</feature>
<feature type="compositionally biased region" description="Low complexity" evidence="1">
    <location>
        <begin position="94"/>
        <end position="114"/>
    </location>
</feature>
<gene>
    <name evidence="2" type="ORF">PG991_012826</name>
</gene>
<protein>
    <submittedName>
        <fullName evidence="2">Uncharacterized protein</fullName>
    </submittedName>
</protein>
<feature type="compositionally biased region" description="Basic and acidic residues" evidence="1">
    <location>
        <begin position="262"/>
        <end position="272"/>
    </location>
</feature>
<dbReference type="EMBL" id="JAQQWI010000017">
    <property type="protein sequence ID" value="KAK8006529.1"/>
    <property type="molecule type" value="Genomic_DNA"/>
</dbReference>
<evidence type="ECO:0000313" key="3">
    <source>
        <dbReference type="Proteomes" id="UP001396898"/>
    </source>
</evidence>
<sequence length="344" mass="37618">MTEVKDFEHHRRFKRYLIRNNPRTRRSPTTHDPNGSVANESLTATPQTKHPQDADEQGNMETPKGHCQPDTPKLFSLPPRRPPKFTLVPAGEMSTSYEASGSSQSTSSCASSLSGDWQEHNPSATRLLPPFPVGARASSDELSLPFRMFNQEPLDNSEELARDHRPMTPFSRSSPRVAQTETHNSVPAGHGSDAPLNTMDHDVESAERPITQTSAHQPAMETHRDDQGPSASQETMGTDLGVRVYNDSLPASLQPQTPRNLPEARHRSRLDGSHTAPAPRVASRAAHYSSRHYGRTRSPSGLSAPGFRGLFGGTENSGDSARFSNEALHYGQDDMGQRNAGSGD</sequence>